<feature type="compositionally biased region" description="Basic and acidic residues" evidence="2">
    <location>
        <begin position="108"/>
        <end position="124"/>
    </location>
</feature>
<dbReference type="AlphaFoldDB" id="A0A0B2V5F5"/>
<dbReference type="Pfam" id="PF05291">
    <property type="entry name" value="Bystin"/>
    <property type="match status" value="1"/>
</dbReference>
<comment type="caution">
    <text evidence="3">The sequence shown here is derived from an EMBL/GenBank/DDBJ whole genome shotgun (WGS) entry which is preliminary data.</text>
</comment>
<protein>
    <submittedName>
        <fullName evidence="3">Cell adhesion protein byn-1</fullName>
    </submittedName>
</protein>
<comment type="similarity">
    <text evidence="1">Belongs to the bystin family.</text>
</comment>
<feature type="region of interest" description="Disordered" evidence="2">
    <location>
        <begin position="103"/>
        <end position="153"/>
    </location>
</feature>
<gene>
    <name evidence="3" type="primary">byn-1</name>
    <name evidence="3" type="ORF">Tcan_13698</name>
</gene>
<proteinExistence type="inferred from homology"/>
<dbReference type="GO" id="GO:0006364">
    <property type="term" value="P:rRNA processing"/>
    <property type="evidence" value="ECO:0007669"/>
    <property type="project" value="TreeGrafter"/>
</dbReference>
<dbReference type="EMBL" id="JPKZ01002066">
    <property type="protein sequence ID" value="KHN78681.1"/>
    <property type="molecule type" value="Genomic_DNA"/>
</dbReference>
<sequence length="511" mass="58663">MVAAFISAVKDIGHMREYFVDIAFRRTFLALYTPKRAVMGKKIKSGTGDLVRASALPLDQQIERTVVDSQRDVPRVKQRNLKRARPDDEYIAADLSAKILSVARKQRHSEENGEAERNEADAAKRMRQVSLGGDSDRSASDDDEEVSDFGDYTDEIVDVDPKDEEAVEKFLIDRGKPTQRTLYDIIQEKIDQKKFELETQMSQTGDDVAVKKLDPEVVGMYHQVGTVLSTYRSGKIPKAFKIIPKMVNWEQLLYLTHPDQWSAAAMYQATRMFASNLNAKLCQRFYKYVLLPRLRDDIDEYKKLNFHLYQALHKATYKPQAFFKGIILPLCESGTCTLREATIFGSVLMKSSIPMLHAAVAMLKISEMEYTGANSLFLRILIDKKYTLPYRALDGLISEMEYTGANSLFLRILIDKKYTLPYRALDGLVKHFLRFQKEERHLPVLWQQSFLAFAQRYKNDITPKQREALLEVVKVHHHYQISPEIRRELLSVETAKSKEDVPAASQDGMEI</sequence>
<dbReference type="GO" id="GO:0030688">
    <property type="term" value="C:preribosome, small subunit precursor"/>
    <property type="evidence" value="ECO:0007669"/>
    <property type="project" value="TreeGrafter"/>
</dbReference>
<feature type="compositionally biased region" description="Acidic residues" evidence="2">
    <location>
        <begin position="141"/>
        <end position="153"/>
    </location>
</feature>
<evidence type="ECO:0000313" key="4">
    <source>
        <dbReference type="Proteomes" id="UP000031036"/>
    </source>
</evidence>
<dbReference type="OrthoDB" id="2192561at2759"/>
<dbReference type="GO" id="GO:0005730">
    <property type="term" value="C:nucleolus"/>
    <property type="evidence" value="ECO:0007669"/>
    <property type="project" value="TreeGrafter"/>
</dbReference>
<dbReference type="STRING" id="6265.A0A0B2V5F5"/>
<dbReference type="GO" id="GO:0030515">
    <property type="term" value="F:snoRNA binding"/>
    <property type="evidence" value="ECO:0007669"/>
    <property type="project" value="TreeGrafter"/>
</dbReference>
<reference evidence="3 4" key="1">
    <citation type="submission" date="2014-11" db="EMBL/GenBank/DDBJ databases">
        <title>Genetic blueprint of the zoonotic pathogen Toxocara canis.</title>
        <authorList>
            <person name="Zhu X.-Q."/>
            <person name="Korhonen P.K."/>
            <person name="Cai H."/>
            <person name="Young N.D."/>
            <person name="Nejsum P."/>
            <person name="von Samson-Himmelstjerna G."/>
            <person name="Boag P.R."/>
            <person name="Tan P."/>
            <person name="Li Q."/>
            <person name="Min J."/>
            <person name="Yang Y."/>
            <person name="Wang X."/>
            <person name="Fang X."/>
            <person name="Hall R.S."/>
            <person name="Hofmann A."/>
            <person name="Sternberg P.W."/>
            <person name="Jex A.R."/>
            <person name="Gasser R.B."/>
        </authorList>
    </citation>
    <scope>NUCLEOTIDE SEQUENCE [LARGE SCALE GENOMIC DNA]</scope>
    <source>
        <strain evidence="3">PN_DK_2014</strain>
    </source>
</reference>
<evidence type="ECO:0000256" key="2">
    <source>
        <dbReference type="SAM" id="MobiDB-lite"/>
    </source>
</evidence>
<name>A0A0B2V5F5_TOXCA</name>
<evidence type="ECO:0000313" key="3">
    <source>
        <dbReference type="EMBL" id="KHN78681.1"/>
    </source>
</evidence>
<dbReference type="InterPro" id="IPR007955">
    <property type="entry name" value="Bystin"/>
</dbReference>
<keyword evidence="4" id="KW-1185">Reference proteome</keyword>
<dbReference type="OMA" id="RRMPVLW"/>
<organism evidence="3 4">
    <name type="scientific">Toxocara canis</name>
    <name type="common">Canine roundworm</name>
    <dbReference type="NCBI Taxonomy" id="6265"/>
    <lineage>
        <taxon>Eukaryota</taxon>
        <taxon>Metazoa</taxon>
        <taxon>Ecdysozoa</taxon>
        <taxon>Nematoda</taxon>
        <taxon>Chromadorea</taxon>
        <taxon>Rhabditida</taxon>
        <taxon>Spirurina</taxon>
        <taxon>Ascaridomorpha</taxon>
        <taxon>Ascaridoidea</taxon>
        <taxon>Toxocaridae</taxon>
        <taxon>Toxocara</taxon>
    </lineage>
</organism>
<evidence type="ECO:0000256" key="1">
    <source>
        <dbReference type="ARBA" id="ARBA00007114"/>
    </source>
</evidence>
<dbReference type="GO" id="GO:0005737">
    <property type="term" value="C:cytoplasm"/>
    <property type="evidence" value="ECO:0007669"/>
    <property type="project" value="TreeGrafter"/>
</dbReference>
<dbReference type="PANTHER" id="PTHR12821">
    <property type="entry name" value="BYSTIN"/>
    <property type="match status" value="1"/>
</dbReference>
<dbReference type="PANTHER" id="PTHR12821:SF0">
    <property type="entry name" value="BYSTIN"/>
    <property type="match status" value="1"/>
</dbReference>
<dbReference type="Proteomes" id="UP000031036">
    <property type="component" value="Unassembled WGS sequence"/>
</dbReference>
<accession>A0A0B2V5F5</accession>